<protein>
    <submittedName>
        <fullName evidence="1">Uncharacterized protein</fullName>
    </submittedName>
</protein>
<organism evidence="1 2">
    <name type="scientific">Ajellomyces capsulatus</name>
    <name type="common">Darling's disease fungus</name>
    <name type="synonym">Histoplasma capsulatum</name>
    <dbReference type="NCBI Taxonomy" id="5037"/>
    <lineage>
        <taxon>Eukaryota</taxon>
        <taxon>Fungi</taxon>
        <taxon>Dikarya</taxon>
        <taxon>Ascomycota</taxon>
        <taxon>Pezizomycotina</taxon>
        <taxon>Eurotiomycetes</taxon>
        <taxon>Eurotiomycetidae</taxon>
        <taxon>Onygenales</taxon>
        <taxon>Ajellomycetaceae</taxon>
        <taxon>Histoplasma</taxon>
    </lineage>
</organism>
<reference evidence="1" key="1">
    <citation type="submission" date="2021-01" db="EMBL/GenBank/DDBJ databases">
        <title>Chromosome-level genome assembly of a human fungal pathogen reveals clustering of transcriptionally co-regulated genes.</title>
        <authorList>
            <person name="Voorhies M."/>
            <person name="Cohen S."/>
            <person name="Shea T.P."/>
            <person name="Petrus S."/>
            <person name="Munoz J.F."/>
            <person name="Poplawski S."/>
            <person name="Goldman W.E."/>
            <person name="Michael T."/>
            <person name="Cuomo C.A."/>
            <person name="Sil A."/>
            <person name="Beyhan S."/>
        </authorList>
    </citation>
    <scope>NUCLEOTIDE SEQUENCE</scope>
    <source>
        <strain evidence="1">WU24</strain>
    </source>
</reference>
<evidence type="ECO:0000313" key="2">
    <source>
        <dbReference type="Proteomes" id="UP000663671"/>
    </source>
</evidence>
<dbReference type="Proteomes" id="UP000663671">
    <property type="component" value="Chromosome 2"/>
</dbReference>
<name>A0A8A1LZ40_AJECA</name>
<dbReference type="VEuPathDB" id="FungiDB:I7I51_08893"/>
<dbReference type="EMBL" id="CP069109">
    <property type="protein sequence ID" value="QSS59458.1"/>
    <property type="molecule type" value="Genomic_DNA"/>
</dbReference>
<sequence length="120" mass="13443">MDTWILSFWNIADGRRVMVDGECGEPSGRFSHRHPVDRNMSTFLIQSRSRIPITATKPSLEETAEDSLSLRIWSAPRVDKQNTEASGSLALDKKLIKNGLVPHPVETNRPSATLLGFLDR</sequence>
<accession>A0A8A1LZ40</accession>
<dbReference type="AlphaFoldDB" id="A0A8A1LZ40"/>
<proteinExistence type="predicted"/>
<gene>
    <name evidence="1" type="ORF">I7I51_08893</name>
</gene>
<evidence type="ECO:0000313" key="1">
    <source>
        <dbReference type="EMBL" id="QSS59458.1"/>
    </source>
</evidence>